<keyword evidence="7" id="KW-0378">Hydrolase</keyword>
<sequence length="245" mass="26776">MAGKLSIVENSSEVARAGAEQFISRAKESIDDHGSFFVALSGGSTPVAMYKLLASDEYRGKVDWDKVLFFWSDERCVPPDHPDSNYGSAHQHLLQPLGITEDRVFRMKGELPPEEAAREYEEIVKKAVPGDPPRFDLIFLGLGDDAHTASLFPETDALHVTDRLVVHNYVPKLNTYRITFTSTLINAAASVVFLVSGEGKAEALKSVLEGEQNPTKYPAQMVNPTSGALLWVVDRAAASLLSGTQ</sequence>
<accession>D1CEH8</accession>
<dbReference type="AlphaFoldDB" id="D1CEH8"/>
<dbReference type="GO" id="GO:0006098">
    <property type="term" value="P:pentose-phosphate shunt"/>
    <property type="evidence" value="ECO:0007669"/>
    <property type="project" value="UniProtKB-UniPathway"/>
</dbReference>
<comment type="similarity">
    <text evidence="4 7">Belongs to the glucosamine/galactosamine-6-phosphate isomerase family. 6-phosphogluconolactonase subfamily.</text>
</comment>
<dbReference type="HOGENOM" id="CLU_053947_2_0_0"/>
<dbReference type="InterPro" id="IPR005900">
    <property type="entry name" value="6-phosphogluconolactonase_DevB"/>
</dbReference>
<organism evidence="9 10">
    <name type="scientific">Thermobaculum terrenum (strain ATCC BAA-798 / CCMEE 7001 / YNP1)</name>
    <dbReference type="NCBI Taxonomy" id="525904"/>
    <lineage>
        <taxon>Bacteria</taxon>
        <taxon>Bacillati</taxon>
        <taxon>Chloroflexota</taxon>
        <taxon>Chloroflexia</taxon>
        <taxon>Candidatus Thermobaculales</taxon>
        <taxon>Candidatus Thermobaculaceae</taxon>
        <taxon>Thermobaculum</taxon>
    </lineage>
</organism>
<dbReference type="STRING" id="525904.Tter_0412"/>
<evidence type="ECO:0000256" key="2">
    <source>
        <dbReference type="ARBA" id="ARBA00002681"/>
    </source>
</evidence>
<evidence type="ECO:0000256" key="3">
    <source>
        <dbReference type="ARBA" id="ARBA00004961"/>
    </source>
</evidence>
<comment type="function">
    <text evidence="2 7">Hydrolysis of 6-phosphogluconolactone to 6-phosphogluconate.</text>
</comment>
<evidence type="ECO:0000259" key="8">
    <source>
        <dbReference type="Pfam" id="PF01182"/>
    </source>
</evidence>
<dbReference type="InterPro" id="IPR039104">
    <property type="entry name" value="6PGL"/>
</dbReference>
<evidence type="ECO:0000256" key="6">
    <source>
        <dbReference type="ARBA" id="ARBA00020337"/>
    </source>
</evidence>
<name>D1CEH8_THET1</name>
<evidence type="ECO:0000256" key="7">
    <source>
        <dbReference type="RuleBase" id="RU365095"/>
    </source>
</evidence>
<dbReference type="KEGG" id="ttr:Tter_0412"/>
<dbReference type="OrthoDB" id="9810967at2"/>
<dbReference type="EMBL" id="CP001825">
    <property type="protein sequence ID" value="ACZ41334.1"/>
    <property type="molecule type" value="Genomic_DNA"/>
</dbReference>
<comment type="catalytic activity">
    <reaction evidence="1 7">
        <text>6-phospho-D-glucono-1,5-lactone + H2O = 6-phospho-D-gluconate + H(+)</text>
        <dbReference type="Rhea" id="RHEA:12556"/>
        <dbReference type="ChEBI" id="CHEBI:15377"/>
        <dbReference type="ChEBI" id="CHEBI:15378"/>
        <dbReference type="ChEBI" id="CHEBI:57955"/>
        <dbReference type="ChEBI" id="CHEBI:58759"/>
        <dbReference type="EC" id="3.1.1.31"/>
    </reaction>
</comment>
<proteinExistence type="inferred from homology"/>
<gene>
    <name evidence="7" type="primary">pgl</name>
    <name evidence="9" type="ordered locus">Tter_0412</name>
</gene>
<dbReference type="Proteomes" id="UP000000323">
    <property type="component" value="Chromosome 1"/>
</dbReference>
<dbReference type="UniPathway" id="UPA00115">
    <property type="reaction ID" value="UER00409"/>
</dbReference>
<dbReference type="EC" id="3.1.1.31" evidence="5 7"/>
<dbReference type="InterPro" id="IPR006148">
    <property type="entry name" value="Glc/Gal-6P_isomerase"/>
</dbReference>
<feature type="domain" description="Glucosamine/galactosamine-6-phosphate isomerase" evidence="8">
    <location>
        <begin position="10"/>
        <end position="231"/>
    </location>
</feature>
<evidence type="ECO:0000256" key="1">
    <source>
        <dbReference type="ARBA" id="ARBA00000832"/>
    </source>
</evidence>
<reference evidence="10" key="1">
    <citation type="journal article" date="2010" name="Stand. Genomic Sci.">
        <title>Complete genome sequence of 'Thermobaculum terrenum' type strain (YNP1).</title>
        <authorList>
            <person name="Kiss H."/>
            <person name="Cleland D."/>
            <person name="Lapidus A."/>
            <person name="Lucas S."/>
            <person name="Glavina Del Rio T."/>
            <person name="Nolan M."/>
            <person name="Tice H."/>
            <person name="Han C."/>
            <person name="Goodwin L."/>
            <person name="Pitluck S."/>
            <person name="Liolios K."/>
            <person name="Ivanova N."/>
            <person name="Mavromatis K."/>
            <person name="Ovchinnikova G."/>
            <person name="Pati A."/>
            <person name="Chen A."/>
            <person name="Palaniappan K."/>
            <person name="Land M."/>
            <person name="Hauser L."/>
            <person name="Chang Y."/>
            <person name="Jeffries C."/>
            <person name="Lu M."/>
            <person name="Brettin T."/>
            <person name="Detter J."/>
            <person name="Goker M."/>
            <person name="Tindall B."/>
            <person name="Beck B."/>
            <person name="McDermott T."/>
            <person name="Woyke T."/>
            <person name="Bristow J."/>
            <person name="Eisen J."/>
            <person name="Markowitz V."/>
            <person name="Hugenholtz P."/>
            <person name="Kyrpides N."/>
            <person name="Klenk H."/>
            <person name="Cheng J."/>
        </authorList>
    </citation>
    <scope>NUCLEOTIDE SEQUENCE [LARGE SCALE GENOMIC DNA]</scope>
    <source>
        <strain evidence="10">ATCC BAA-798 / YNP1</strain>
    </source>
</reference>
<dbReference type="NCBIfam" id="TIGR01198">
    <property type="entry name" value="pgl"/>
    <property type="match status" value="1"/>
</dbReference>
<dbReference type="RefSeq" id="WP_012874369.1">
    <property type="nucleotide sequence ID" value="NC_013525.1"/>
</dbReference>
<evidence type="ECO:0000313" key="10">
    <source>
        <dbReference type="Proteomes" id="UP000000323"/>
    </source>
</evidence>
<dbReference type="Pfam" id="PF01182">
    <property type="entry name" value="Glucosamine_iso"/>
    <property type="match status" value="1"/>
</dbReference>
<dbReference type="SUPFAM" id="SSF100950">
    <property type="entry name" value="NagB/RpiA/CoA transferase-like"/>
    <property type="match status" value="1"/>
</dbReference>
<evidence type="ECO:0000256" key="5">
    <source>
        <dbReference type="ARBA" id="ARBA00013198"/>
    </source>
</evidence>
<dbReference type="PANTHER" id="PTHR11054:SF0">
    <property type="entry name" value="6-PHOSPHOGLUCONOLACTONASE"/>
    <property type="match status" value="1"/>
</dbReference>
<dbReference type="GO" id="GO:0017057">
    <property type="term" value="F:6-phosphogluconolactonase activity"/>
    <property type="evidence" value="ECO:0007669"/>
    <property type="project" value="UniProtKB-UniRule"/>
</dbReference>
<dbReference type="Gene3D" id="3.40.50.1360">
    <property type="match status" value="1"/>
</dbReference>
<protein>
    <recommendedName>
        <fullName evidence="6 7">6-phosphogluconolactonase</fullName>
        <shortName evidence="7">6PGL</shortName>
        <ecNumber evidence="5 7">3.1.1.31</ecNumber>
    </recommendedName>
</protein>
<dbReference type="InterPro" id="IPR037171">
    <property type="entry name" value="NagB/RpiA_transferase-like"/>
</dbReference>
<dbReference type="GO" id="GO:0005975">
    <property type="term" value="P:carbohydrate metabolic process"/>
    <property type="evidence" value="ECO:0007669"/>
    <property type="project" value="UniProtKB-UniRule"/>
</dbReference>
<dbReference type="eggNOG" id="COG0363">
    <property type="taxonomic scope" value="Bacteria"/>
</dbReference>
<evidence type="ECO:0000313" key="9">
    <source>
        <dbReference type="EMBL" id="ACZ41334.1"/>
    </source>
</evidence>
<dbReference type="CDD" id="cd01400">
    <property type="entry name" value="6PGL"/>
    <property type="match status" value="1"/>
</dbReference>
<evidence type="ECO:0000256" key="4">
    <source>
        <dbReference type="ARBA" id="ARBA00010662"/>
    </source>
</evidence>
<comment type="pathway">
    <text evidence="3 7">Carbohydrate degradation; pentose phosphate pathway; D-ribulose 5-phosphate from D-glucose 6-phosphate (oxidative stage): step 2/3.</text>
</comment>
<keyword evidence="10" id="KW-1185">Reference proteome</keyword>
<dbReference type="PANTHER" id="PTHR11054">
    <property type="entry name" value="6-PHOSPHOGLUCONOLACTONASE"/>
    <property type="match status" value="1"/>
</dbReference>